<dbReference type="GO" id="GO:0019104">
    <property type="term" value="F:DNA N-glycosylase activity"/>
    <property type="evidence" value="ECO:0007669"/>
    <property type="project" value="InterPro"/>
</dbReference>
<evidence type="ECO:0000256" key="9">
    <source>
        <dbReference type="SAM" id="MobiDB-lite"/>
    </source>
</evidence>
<keyword evidence="4" id="KW-0479">Metal-binding</keyword>
<proteinExistence type="inferred from homology"/>
<feature type="compositionally biased region" description="Gly residues" evidence="9">
    <location>
        <begin position="917"/>
        <end position="929"/>
    </location>
</feature>
<comment type="subcellular location">
    <subcellularLocation>
        <location evidence="2">Nucleus</location>
    </subcellularLocation>
</comment>
<dbReference type="GO" id="GO:0051539">
    <property type="term" value="F:4 iron, 4 sulfur cluster binding"/>
    <property type="evidence" value="ECO:0007669"/>
    <property type="project" value="InterPro"/>
</dbReference>
<evidence type="ECO:0000313" key="12">
    <source>
        <dbReference type="Proteomes" id="UP001445335"/>
    </source>
</evidence>
<dbReference type="SUPFAM" id="SSF48150">
    <property type="entry name" value="DNA-glycosylase"/>
    <property type="match status" value="1"/>
</dbReference>
<keyword evidence="12" id="KW-1185">Reference proteome</keyword>
<organism evidence="11 12">
    <name type="scientific">Elliptochloris bilobata</name>
    <dbReference type="NCBI Taxonomy" id="381761"/>
    <lineage>
        <taxon>Eukaryota</taxon>
        <taxon>Viridiplantae</taxon>
        <taxon>Chlorophyta</taxon>
        <taxon>core chlorophytes</taxon>
        <taxon>Trebouxiophyceae</taxon>
        <taxon>Trebouxiophyceae incertae sedis</taxon>
        <taxon>Elliptochloris clade</taxon>
        <taxon>Elliptochloris</taxon>
    </lineage>
</organism>
<dbReference type="Gene3D" id="1.10.1670.10">
    <property type="entry name" value="Helix-hairpin-Helix base-excision DNA repair enzymes (C-terminal)"/>
    <property type="match status" value="1"/>
</dbReference>
<dbReference type="EMBL" id="JALJOU010000030">
    <property type="protein sequence ID" value="KAK9835034.1"/>
    <property type="molecule type" value="Genomic_DNA"/>
</dbReference>
<evidence type="ECO:0000256" key="8">
    <source>
        <dbReference type="ARBA" id="ARBA00023242"/>
    </source>
</evidence>
<feature type="domain" description="Demeter RRM-fold" evidence="10">
    <location>
        <begin position="765"/>
        <end position="858"/>
    </location>
</feature>
<dbReference type="Gene3D" id="1.10.287.110">
    <property type="entry name" value="DnaJ domain"/>
    <property type="match status" value="1"/>
</dbReference>
<gene>
    <name evidence="11" type="ORF">WJX81_005688</name>
</gene>
<dbReference type="CDD" id="cd00056">
    <property type="entry name" value="ENDO3c"/>
    <property type="match status" value="1"/>
</dbReference>
<keyword evidence="5" id="KW-0408">Iron</keyword>
<evidence type="ECO:0000256" key="5">
    <source>
        <dbReference type="ARBA" id="ARBA00023004"/>
    </source>
</evidence>
<dbReference type="AlphaFoldDB" id="A0AAW1RML3"/>
<dbReference type="PANTHER" id="PTHR46213">
    <property type="entry name" value="TRANSCRIPTIONAL ACTIVATOR DEMETER"/>
    <property type="match status" value="1"/>
</dbReference>
<evidence type="ECO:0000256" key="4">
    <source>
        <dbReference type="ARBA" id="ARBA00022723"/>
    </source>
</evidence>
<dbReference type="GO" id="GO:0005634">
    <property type="term" value="C:nucleus"/>
    <property type="evidence" value="ECO:0007669"/>
    <property type="project" value="UniProtKB-SubCell"/>
</dbReference>
<dbReference type="CDD" id="cd06257">
    <property type="entry name" value="DnaJ"/>
    <property type="match status" value="1"/>
</dbReference>
<evidence type="ECO:0000259" key="10">
    <source>
        <dbReference type="Pfam" id="PF15628"/>
    </source>
</evidence>
<comment type="caution">
    <text evidence="11">The sequence shown here is derived from an EMBL/GenBank/DDBJ whole genome shotgun (WGS) entry which is preliminary data.</text>
</comment>
<evidence type="ECO:0000256" key="3">
    <source>
        <dbReference type="ARBA" id="ARBA00005646"/>
    </source>
</evidence>
<dbReference type="Pfam" id="PF15628">
    <property type="entry name" value="RRM_DME"/>
    <property type="match status" value="1"/>
</dbReference>
<comment type="similarity">
    <text evidence="3">Belongs to the DNA glycosylase family. DEMETER subfamily.</text>
</comment>
<feature type="region of interest" description="Disordered" evidence="9">
    <location>
        <begin position="872"/>
        <end position="933"/>
    </location>
</feature>
<dbReference type="InterPro" id="IPR003651">
    <property type="entry name" value="Endonuclease3_FeS-loop_motif"/>
</dbReference>
<dbReference type="SMART" id="SM00525">
    <property type="entry name" value="FES"/>
    <property type="match status" value="1"/>
</dbReference>
<evidence type="ECO:0000256" key="1">
    <source>
        <dbReference type="ARBA" id="ARBA00001966"/>
    </source>
</evidence>
<dbReference type="GO" id="GO:0141166">
    <property type="term" value="P:chromosomal 5-methylcytosine DNA demethylation pathway"/>
    <property type="evidence" value="ECO:0007669"/>
    <property type="project" value="InterPro"/>
</dbReference>
<feature type="compositionally biased region" description="Low complexity" evidence="9">
    <location>
        <begin position="874"/>
        <end position="883"/>
    </location>
</feature>
<dbReference type="GO" id="GO:0006284">
    <property type="term" value="P:base-excision repair"/>
    <property type="evidence" value="ECO:0007669"/>
    <property type="project" value="InterPro"/>
</dbReference>
<dbReference type="Gene3D" id="1.10.340.30">
    <property type="entry name" value="Hypothetical protein, domain 2"/>
    <property type="match status" value="1"/>
</dbReference>
<keyword evidence="8" id="KW-0539">Nucleus</keyword>
<dbReference type="PANTHER" id="PTHR46213:SF13">
    <property type="entry name" value="DEMETER-LIKE PROTEIN 2-RELATED"/>
    <property type="match status" value="1"/>
</dbReference>
<keyword evidence="7" id="KW-0238">DNA-binding</keyword>
<dbReference type="InterPro" id="IPR036869">
    <property type="entry name" value="J_dom_sf"/>
</dbReference>
<dbReference type="GO" id="GO:0003677">
    <property type="term" value="F:DNA binding"/>
    <property type="evidence" value="ECO:0007669"/>
    <property type="project" value="UniProtKB-KW"/>
</dbReference>
<feature type="region of interest" description="Disordered" evidence="9">
    <location>
        <begin position="239"/>
        <end position="271"/>
    </location>
</feature>
<protein>
    <recommendedName>
        <fullName evidence="10">Demeter RRM-fold domain-containing protein</fullName>
    </recommendedName>
</protein>
<evidence type="ECO:0000256" key="7">
    <source>
        <dbReference type="ARBA" id="ARBA00023125"/>
    </source>
</evidence>
<evidence type="ECO:0000256" key="6">
    <source>
        <dbReference type="ARBA" id="ARBA00023014"/>
    </source>
</evidence>
<dbReference type="InterPro" id="IPR028925">
    <property type="entry name" value="RRM_DME"/>
</dbReference>
<dbReference type="GO" id="GO:0046872">
    <property type="term" value="F:metal ion binding"/>
    <property type="evidence" value="ECO:0007669"/>
    <property type="project" value="UniProtKB-KW"/>
</dbReference>
<dbReference type="InterPro" id="IPR003265">
    <property type="entry name" value="HhH-GPD_domain"/>
</dbReference>
<dbReference type="SUPFAM" id="SSF46565">
    <property type="entry name" value="Chaperone J-domain"/>
    <property type="match status" value="1"/>
</dbReference>
<evidence type="ECO:0000256" key="2">
    <source>
        <dbReference type="ARBA" id="ARBA00004123"/>
    </source>
</evidence>
<evidence type="ECO:0000313" key="11">
    <source>
        <dbReference type="EMBL" id="KAK9835034.1"/>
    </source>
</evidence>
<dbReference type="GO" id="GO:0035514">
    <property type="term" value="F:DNA demethylase activity"/>
    <property type="evidence" value="ECO:0007669"/>
    <property type="project" value="InterPro"/>
</dbReference>
<dbReference type="InterPro" id="IPR001623">
    <property type="entry name" value="DnaJ_domain"/>
</dbReference>
<accession>A0AAW1RML3</accession>
<keyword evidence="6" id="KW-0411">Iron-sulfur</keyword>
<reference evidence="11 12" key="1">
    <citation type="journal article" date="2024" name="Nat. Commun.">
        <title>Phylogenomics reveals the evolutionary origins of lichenization in chlorophyte algae.</title>
        <authorList>
            <person name="Puginier C."/>
            <person name="Libourel C."/>
            <person name="Otte J."/>
            <person name="Skaloud P."/>
            <person name="Haon M."/>
            <person name="Grisel S."/>
            <person name="Petersen M."/>
            <person name="Berrin J.G."/>
            <person name="Delaux P.M."/>
            <person name="Dal Grande F."/>
            <person name="Keller J."/>
        </authorList>
    </citation>
    <scope>NUCLEOTIDE SEQUENCE [LARGE SCALE GENOMIC DNA]</scope>
    <source>
        <strain evidence="11 12">SAG 245.80</strain>
    </source>
</reference>
<comment type="cofactor">
    <cofactor evidence="1">
        <name>[4Fe-4S] cluster</name>
        <dbReference type="ChEBI" id="CHEBI:49883"/>
    </cofactor>
</comment>
<dbReference type="InterPro" id="IPR023170">
    <property type="entry name" value="HhH_base_excis_C"/>
</dbReference>
<dbReference type="InterPro" id="IPR011257">
    <property type="entry name" value="DNA_glycosylase"/>
</dbReference>
<sequence length="996" mass="103409">MPRKRMDREEEKEEISCCSCKSRNCLSLACECFLKGQHCSRKWPAIPGLAGPIGGPAPPAQSPVDGHLWLAEWRPPAGFAAGGEQPLKKKAKVRRARILKEGALTMIVYGADEAFKWQHRVAQFTGAVRGVLGDRRRGRGRWAGSVLDAVDREEGECDEGGGAWDLVGADADGGDFGDSIDWEAVRTAPMEKVAEAIRCRGMYDKLAVRIQNLLHHLRHTDPRLLRQLALSGQLRGLSGAQAADSNSGPSISRDPNPSPAPAAEPAQLRPAAAAGALAQADIRAPALAASAPACTEVLPPAAKRARTDPAGAPAGLHLARQGSPGAAAVLGSAEAGNLALGPEPGLPAAGGPKVGPASSAQAVLGFVAAGMCPSGPERGLLAARSPDAATEEADGAAGEVFPLSLEWLRQEPEDDLRRILMGIAGLGRKSVACILLLSLGLKDFPVDTNVGRICARLGWIPLDSEQALEDMDRYAPEPEVHKYLHSRLMRFDLDVLYELHYQMITLGKVFCSKREPNCAACPMRPHCDYAAANGRHFLHATAGASGAPDPGIARGPAGCVRDGNPGAGRLGAASIDAPSRAAAGVDIEDLGAGAELEELEAAAAPAGGPAAHALRLADAAAAVLDFKDAAAAAAALTAAAPGSGGASLGGVRRRFRELSVLVHPDKCSAPQAEKAFALLRKAQGVLLAHLAAKHGRAPAASAASAAGSAGTPGGRGGGFALEVWEVPTSAHHLLPRLITRFCGGGDLPILALHGRAGVGQLRLALLVPCRPAMRGRFPLNGTYFQVNEVFLDHTSLAAPLLLDAAAVAGWPRRTVHFGASVVTVCRGMRLSAVAALFASGFLCIRAFVPATGAPRPLPSWIMPSAKLAMSKWRPAAPTAAKGPKTPKPMKPPKAPKEPRPPKPALTPGSGKKRGRPPGSGAGAGTGGSGMEATRAAAAHVLKQRLRRTLFPKVASKQRCGHCLNCRVPSRKQACSTRRAEMMAHAEMLEQGLTAGG</sequence>
<dbReference type="Proteomes" id="UP001445335">
    <property type="component" value="Unassembled WGS sequence"/>
</dbReference>
<dbReference type="InterPro" id="IPR044811">
    <property type="entry name" value="DME/ROS1"/>
</dbReference>
<name>A0AAW1RML3_9CHLO</name>